<dbReference type="KEGG" id="fbr:FBFL15_1245"/>
<dbReference type="GO" id="GO:0016747">
    <property type="term" value="F:acyltransferase activity, transferring groups other than amino-acyl groups"/>
    <property type="evidence" value="ECO:0007669"/>
    <property type="project" value="InterPro"/>
</dbReference>
<dbReference type="PANTHER" id="PTHR43792">
    <property type="entry name" value="GNAT FAMILY, PUTATIVE (AFU_ORTHOLOGUE AFUA_3G00765)-RELATED-RELATED"/>
    <property type="match status" value="1"/>
</dbReference>
<evidence type="ECO:0000313" key="3">
    <source>
        <dbReference type="Proteomes" id="UP000009186"/>
    </source>
</evidence>
<accession>G2Z0D8</accession>
<sequence>MKISKDNTKLLMFGQSSERLTFRRLEQSDFDEWLKFCEDPNSLKYIWLTDNDSANEKCKVWFDRVFNRYNNHLGGMNALIKKDNNEFVGQCGILIHTVDAVEELEIGYSLMPEYRGKGFALEAANKCKDYAFANDLSDSLISIIHIDNKESETVAIKNGMRLDKTTSYNNSKVNIFRINKSDWNNEKLNTASHQQLGFRCG</sequence>
<dbReference type="STRING" id="1034807.FBFL15_1245"/>
<dbReference type="Proteomes" id="UP000009186">
    <property type="component" value="Chromosome"/>
</dbReference>
<dbReference type="Pfam" id="PF13302">
    <property type="entry name" value="Acetyltransf_3"/>
    <property type="match status" value="1"/>
</dbReference>
<protein>
    <submittedName>
        <fullName evidence="2">Probable ribosomal-protein-amino-adic N-acetyltransferase</fullName>
        <ecNumber evidence="2">2.3.1.-</ecNumber>
    </submittedName>
</protein>
<proteinExistence type="predicted"/>
<dbReference type="InterPro" id="IPR016181">
    <property type="entry name" value="Acyl_CoA_acyltransferase"/>
</dbReference>
<keyword evidence="2" id="KW-0012">Acyltransferase</keyword>
<reference evidence="2 3" key="1">
    <citation type="journal article" date="2011" name="Appl. Environ. Microbiol.">
        <title>Complete genome sequence of the fish pathogen Flavobacterium branchiophilum.</title>
        <authorList>
            <consortium name="1:IP"/>
            <consortium name="Microbial Evolutionary Genomics,F-75015 Paris"/>
            <consortium name="France 2:CNRS"/>
            <consortium name="URA2171"/>
            <consortium name="F-75015 Paris,France 3:Unite de Virologie et Immunologie Mol."/>
            <consortium name="INRA,78352 Jouy en Josas Cedex"/>
            <consortium name="France. 4:Unite de Mathemathique"/>
            <consortium name="Informatique et Genome,INRA"/>
            <consortium name="78352 Jouy en Josas Cedex"/>
            <consortium name="France. 5:CEA/Genoscope"/>
            <consortium name="Evry"/>
            <consortium name="France"/>
            <person name="Touchon M."/>
            <person name="Barbier P."/>
            <person name="Bernardet J.F."/>
            <person name="Loux V."/>
            <person name="Vacherie B."/>
            <person name="Barbe V."/>
            <person name="Rocha E.P."/>
            <person name="Duchaud E."/>
        </authorList>
    </citation>
    <scope>NUCLEOTIDE SEQUENCE [LARGE SCALE GENOMIC DNA]</scope>
    <source>
        <strain evidence="2 3">FL-15</strain>
    </source>
</reference>
<dbReference type="AlphaFoldDB" id="G2Z0D8"/>
<dbReference type="InterPro" id="IPR000182">
    <property type="entry name" value="GNAT_dom"/>
</dbReference>
<dbReference type="HOGENOM" id="CLU_013985_3_1_10"/>
<name>G2Z0D8_FLABF</name>
<evidence type="ECO:0000259" key="1">
    <source>
        <dbReference type="PROSITE" id="PS51186"/>
    </source>
</evidence>
<dbReference type="EMBL" id="FQ859183">
    <property type="protein sequence ID" value="CCB69329.1"/>
    <property type="molecule type" value="Genomic_DNA"/>
</dbReference>
<dbReference type="PANTHER" id="PTHR43792:SF1">
    <property type="entry name" value="N-ACETYLTRANSFERASE DOMAIN-CONTAINING PROTEIN"/>
    <property type="match status" value="1"/>
</dbReference>
<dbReference type="PROSITE" id="PS51186">
    <property type="entry name" value="GNAT"/>
    <property type="match status" value="1"/>
</dbReference>
<dbReference type="eggNOG" id="COG1670">
    <property type="taxonomic scope" value="Bacteria"/>
</dbReference>
<gene>
    <name evidence="2" type="ordered locus">FBFL15_1245</name>
</gene>
<dbReference type="EC" id="2.3.1.-" evidence="2"/>
<dbReference type="SUPFAM" id="SSF55729">
    <property type="entry name" value="Acyl-CoA N-acyltransferases (Nat)"/>
    <property type="match status" value="1"/>
</dbReference>
<keyword evidence="2" id="KW-0808">Transferase</keyword>
<organism evidence="2 3">
    <name type="scientific">Flavobacterium branchiophilum (strain FL-15)</name>
    <dbReference type="NCBI Taxonomy" id="1034807"/>
    <lineage>
        <taxon>Bacteria</taxon>
        <taxon>Pseudomonadati</taxon>
        <taxon>Bacteroidota</taxon>
        <taxon>Flavobacteriia</taxon>
        <taxon>Flavobacteriales</taxon>
        <taxon>Flavobacteriaceae</taxon>
        <taxon>Flavobacterium</taxon>
    </lineage>
</organism>
<dbReference type="InterPro" id="IPR051531">
    <property type="entry name" value="N-acetyltransferase"/>
</dbReference>
<evidence type="ECO:0000313" key="2">
    <source>
        <dbReference type="EMBL" id="CCB69329.1"/>
    </source>
</evidence>
<dbReference type="Gene3D" id="3.40.630.30">
    <property type="match status" value="1"/>
</dbReference>
<keyword evidence="3" id="KW-1185">Reference proteome</keyword>
<feature type="domain" description="N-acetyltransferase" evidence="1">
    <location>
        <begin position="20"/>
        <end position="179"/>
    </location>
</feature>